<dbReference type="AlphaFoldDB" id="A0A9Q0M5Z1"/>
<dbReference type="Gene3D" id="3.10.110.10">
    <property type="entry name" value="Ubiquitin Conjugating Enzyme"/>
    <property type="match status" value="1"/>
</dbReference>
<reference evidence="3" key="1">
    <citation type="submission" date="2022-12" db="EMBL/GenBank/DDBJ databases">
        <title>Genome assemblies of Blomia tropicalis.</title>
        <authorList>
            <person name="Cui Y."/>
        </authorList>
    </citation>
    <scope>NUCLEOTIDE SEQUENCE</scope>
    <source>
        <tissue evidence="3">Adult mites</tissue>
    </source>
</reference>
<dbReference type="SMART" id="SM00212">
    <property type="entry name" value="UBCc"/>
    <property type="match status" value="1"/>
</dbReference>
<dbReference type="InterPro" id="IPR016135">
    <property type="entry name" value="UBQ-conjugating_enzyme/RWD"/>
</dbReference>
<organism evidence="3 4">
    <name type="scientific">Blomia tropicalis</name>
    <name type="common">Mite</name>
    <dbReference type="NCBI Taxonomy" id="40697"/>
    <lineage>
        <taxon>Eukaryota</taxon>
        <taxon>Metazoa</taxon>
        <taxon>Ecdysozoa</taxon>
        <taxon>Arthropoda</taxon>
        <taxon>Chelicerata</taxon>
        <taxon>Arachnida</taxon>
        <taxon>Acari</taxon>
        <taxon>Acariformes</taxon>
        <taxon>Sarcoptiformes</taxon>
        <taxon>Astigmata</taxon>
        <taxon>Glycyphagoidea</taxon>
        <taxon>Echimyopodidae</taxon>
        <taxon>Blomia</taxon>
    </lineage>
</organism>
<dbReference type="Proteomes" id="UP001142055">
    <property type="component" value="Chromosome 2"/>
</dbReference>
<feature type="domain" description="UBC core" evidence="2">
    <location>
        <begin position="49"/>
        <end position="241"/>
    </location>
</feature>
<accession>A0A9Q0M5Z1</accession>
<dbReference type="CDD" id="cd23802">
    <property type="entry name" value="UBCc_UBE2Q"/>
    <property type="match status" value="1"/>
</dbReference>
<evidence type="ECO:0000259" key="2">
    <source>
        <dbReference type="PROSITE" id="PS50127"/>
    </source>
</evidence>
<feature type="region of interest" description="Disordered" evidence="1">
    <location>
        <begin position="1"/>
        <end position="20"/>
    </location>
</feature>
<gene>
    <name evidence="3" type="ORF">RDWZM_006345</name>
</gene>
<dbReference type="InterPro" id="IPR000608">
    <property type="entry name" value="UBC"/>
</dbReference>
<dbReference type="PROSITE" id="PS50127">
    <property type="entry name" value="UBC_2"/>
    <property type="match status" value="1"/>
</dbReference>
<protein>
    <recommendedName>
        <fullName evidence="2">UBC core domain-containing protein</fullName>
    </recommendedName>
</protein>
<evidence type="ECO:0000313" key="4">
    <source>
        <dbReference type="Proteomes" id="UP001142055"/>
    </source>
</evidence>
<keyword evidence="4" id="KW-1185">Reference proteome</keyword>
<dbReference type="EMBL" id="JAPWDV010000002">
    <property type="protein sequence ID" value="KAJ6220533.1"/>
    <property type="molecule type" value="Genomic_DNA"/>
</dbReference>
<proteinExistence type="predicted"/>
<evidence type="ECO:0000256" key="1">
    <source>
        <dbReference type="SAM" id="MobiDB-lite"/>
    </source>
</evidence>
<name>A0A9Q0M5Z1_BLOTA</name>
<evidence type="ECO:0000313" key="3">
    <source>
        <dbReference type="EMBL" id="KAJ6220533.1"/>
    </source>
</evidence>
<dbReference type="SUPFAM" id="SSF54495">
    <property type="entry name" value="UBC-like"/>
    <property type="match status" value="1"/>
</dbReference>
<sequence>MPSPNSPNKSNNNNNNNNSFLQKLSKKSKISSIIGESYSNQINSARIEVSTKRLMKELAELMRRQQTNVNNDPFSLSSTSKCQYSKFATTKSQFTVELVNELLYEWYIKIYEFDKDSQIYLDMQQHKVPFVKLHAIFPDSYPFDPPFIRVVAPYIERGITYSFCLVIDRFMKTCFIDIGYVMEGGAICLELLTKNGWTSAYTMEAVIIQLMASFVKGQARIKAHKDVTKSFTRKSAENSFR</sequence>
<comment type="caution">
    <text evidence="3">The sequence shown here is derived from an EMBL/GenBank/DDBJ whole genome shotgun (WGS) entry which is preliminary data.</text>
</comment>